<dbReference type="InterPro" id="IPR016181">
    <property type="entry name" value="Acyl_CoA_acyltransferase"/>
</dbReference>
<dbReference type="GO" id="GO:0003714">
    <property type="term" value="F:transcription corepressor activity"/>
    <property type="evidence" value="ECO:0007669"/>
    <property type="project" value="InterPro"/>
</dbReference>
<dbReference type="CDD" id="cd04301">
    <property type="entry name" value="NAT_SF"/>
    <property type="match status" value="1"/>
</dbReference>
<dbReference type="Proteomes" id="UP000008141">
    <property type="component" value="Unassembled WGS sequence"/>
</dbReference>
<dbReference type="PANTHER" id="PTHR46309">
    <property type="entry name" value="PHD FINGER PROTEIN 12"/>
    <property type="match status" value="1"/>
</dbReference>
<dbReference type="SUPFAM" id="SSF57903">
    <property type="entry name" value="FYVE/PHD zinc finger"/>
    <property type="match status" value="1"/>
</dbReference>
<dbReference type="InParanoid" id="E1ZFV3"/>
<evidence type="ECO:0000256" key="3">
    <source>
        <dbReference type="ARBA" id="ARBA00022833"/>
    </source>
</evidence>
<evidence type="ECO:0000313" key="7">
    <source>
        <dbReference type="EMBL" id="EFN55350.1"/>
    </source>
</evidence>
<evidence type="ECO:0000256" key="1">
    <source>
        <dbReference type="ARBA" id="ARBA00022723"/>
    </source>
</evidence>
<dbReference type="InterPro" id="IPR013083">
    <property type="entry name" value="Znf_RING/FYVE/PHD"/>
</dbReference>
<dbReference type="InterPro" id="IPR019787">
    <property type="entry name" value="Znf_PHD-finger"/>
</dbReference>
<dbReference type="GeneID" id="17354857"/>
<accession>E1ZFV3</accession>
<dbReference type="InterPro" id="IPR001965">
    <property type="entry name" value="Znf_PHD"/>
</dbReference>
<dbReference type="InterPro" id="IPR042163">
    <property type="entry name" value="PHF12"/>
</dbReference>
<dbReference type="Gene3D" id="3.30.40.10">
    <property type="entry name" value="Zinc/RING finger domain, C3HC4 (zinc finger)"/>
    <property type="match status" value="1"/>
</dbReference>
<evidence type="ECO:0000256" key="4">
    <source>
        <dbReference type="PROSITE-ProRule" id="PRU00146"/>
    </source>
</evidence>
<feature type="compositionally biased region" description="Low complexity" evidence="5">
    <location>
        <begin position="718"/>
        <end position="737"/>
    </location>
</feature>
<dbReference type="RefSeq" id="XP_005847452.1">
    <property type="nucleotide sequence ID" value="XM_005847390.1"/>
</dbReference>
<proteinExistence type="predicted"/>
<dbReference type="InterPro" id="IPR019786">
    <property type="entry name" value="Zinc_finger_PHD-type_CS"/>
</dbReference>
<feature type="compositionally biased region" description="Low complexity" evidence="5">
    <location>
        <begin position="852"/>
        <end position="861"/>
    </location>
</feature>
<dbReference type="GO" id="GO:0005634">
    <property type="term" value="C:nucleus"/>
    <property type="evidence" value="ECO:0007669"/>
    <property type="project" value="TreeGrafter"/>
</dbReference>
<keyword evidence="3" id="KW-0862">Zinc</keyword>
<feature type="region of interest" description="Disordered" evidence="5">
    <location>
        <begin position="555"/>
        <end position="581"/>
    </location>
</feature>
<dbReference type="InterPro" id="IPR056511">
    <property type="entry name" value="IDM1_C"/>
</dbReference>
<dbReference type="Pfam" id="PF23209">
    <property type="entry name" value="IDM1_C"/>
    <property type="match status" value="1"/>
</dbReference>
<dbReference type="PROSITE" id="PS01359">
    <property type="entry name" value="ZF_PHD_1"/>
    <property type="match status" value="1"/>
</dbReference>
<feature type="region of interest" description="Disordered" evidence="5">
    <location>
        <begin position="852"/>
        <end position="884"/>
    </location>
</feature>
<dbReference type="PANTHER" id="PTHR46309:SF1">
    <property type="entry name" value="PHD FINGER PROTEIN 12"/>
    <property type="match status" value="1"/>
</dbReference>
<dbReference type="InterPro" id="IPR059153">
    <property type="entry name" value="NSD_PHD-1st"/>
</dbReference>
<dbReference type="CDD" id="cd15567">
    <property type="entry name" value="PHD4_NSD"/>
    <property type="match status" value="1"/>
</dbReference>
<dbReference type="AlphaFoldDB" id="E1ZFV3"/>
<dbReference type="GO" id="GO:0008270">
    <property type="term" value="F:zinc ion binding"/>
    <property type="evidence" value="ECO:0007669"/>
    <property type="project" value="UniProtKB-KW"/>
</dbReference>
<reference evidence="7 8" key="1">
    <citation type="journal article" date="2010" name="Plant Cell">
        <title>The Chlorella variabilis NC64A genome reveals adaptation to photosymbiosis, coevolution with viruses, and cryptic sex.</title>
        <authorList>
            <person name="Blanc G."/>
            <person name="Duncan G."/>
            <person name="Agarkova I."/>
            <person name="Borodovsky M."/>
            <person name="Gurnon J."/>
            <person name="Kuo A."/>
            <person name="Lindquist E."/>
            <person name="Lucas S."/>
            <person name="Pangilinan J."/>
            <person name="Polle J."/>
            <person name="Salamov A."/>
            <person name="Terry A."/>
            <person name="Yamada T."/>
            <person name="Dunigan D.D."/>
            <person name="Grigoriev I.V."/>
            <person name="Claverie J.M."/>
            <person name="Van Etten J.L."/>
        </authorList>
    </citation>
    <scope>NUCLEOTIDE SEQUENCE [LARGE SCALE GENOMIC DNA]</scope>
    <source>
        <strain evidence="7 8">NC64A</strain>
    </source>
</reference>
<evidence type="ECO:0000259" key="6">
    <source>
        <dbReference type="PROSITE" id="PS50016"/>
    </source>
</evidence>
<dbReference type="Pfam" id="PF23011">
    <property type="entry name" value="PHD-1st_NSD"/>
    <property type="match status" value="1"/>
</dbReference>
<dbReference type="EMBL" id="GL433845">
    <property type="protein sequence ID" value="EFN55350.1"/>
    <property type="molecule type" value="Genomic_DNA"/>
</dbReference>
<dbReference type="eggNOG" id="ENOG502RRFW">
    <property type="taxonomic scope" value="Eukaryota"/>
</dbReference>
<evidence type="ECO:0000256" key="5">
    <source>
        <dbReference type="SAM" id="MobiDB-lite"/>
    </source>
</evidence>
<dbReference type="STRING" id="554065.E1ZFV3"/>
<keyword evidence="1" id="KW-0479">Metal-binding</keyword>
<dbReference type="SUPFAM" id="SSF55729">
    <property type="entry name" value="Acyl-CoA N-acyltransferases (Nat)"/>
    <property type="match status" value="1"/>
</dbReference>
<name>E1ZFV3_CHLVA</name>
<feature type="compositionally biased region" description="Low complexity" evidence="5">
    <location>
        <begin position="871"/>
        <end position="884"/>
    </location>
</feature>
<dbReference type="PROSITE" id="PS50016">
    <property type="entry name" value="ZF_PHD_2"/>
    <property type="match status" value="1"/>
</dbReference>
<sequence>MPPRRKSALEDLIKQGFVADGELLRYKSKHGQLMAVGRAREGGIEVAGTSKLLGYTAFEDIAGSKYHRPAEHTHTTTGRTLQSLALLAGGGAGGGAGKRGGKAAPPPEPVVELLEDDNDDLCHICGLGGDLMCCETCPGVFHAACLGLAAPPEGDYHCPLCRCSVCGAGGSQGLMPTGCEWLDCAEFVGLHSLQRHSRPHIAAEAPGAAAAAKPQPAAAPAPAAAAGAAGEGSGAGAAAPGGDSGGGDPMQVDGPAPAAAAAAAAAAAEGAADFSRLAAAACGAPAVVQAPAEADGAMAGAADADGDAAVRCPVTCRWSHLRCFPPEFADTLRQGGPQPCISTTDALTASKRLAAACAAGVIPLGCMVEGARATPSAGEVSSRAFAELPLSLLVVRGAAAAAPRDCRGIAPAYTPDQRQELRVALSAALHVLHSCYEPLPDSRTGADMLPWLLRGAVLAGGKADYSGMHTAVLFAGPAAVAVAVFRSFGDLAEVPVLAVRPELQRRNGLGRLLLAAVEQLLLLAGAKAIFTPAFTADGAPYIAVPPPAAATAAAEAAAGGAAGPPAEPQQPQQAEQPALPPPLQAKWGYSLAPAEVMQQVVTYPLVRLPGVLLAFKPLAAHTVLLPPRLPPRLRWSGGLDPRQLLRQGWLASLALPAPPGKAAAAARPPPAPAPGRKAGRSPKAAAPKQEMQKSNMPQAAPPTGFGAGTGWVQQQQRQLAPAVGAAGAAGGPTPAQLQQQQQQMLALMYQQQQAAAQRAGQAPAYQQMLLAQQQQVALMAQQQPEAYAALMAQYSAQHQQQLAAAQQLQLAPGQQQLQLAAAQQLAAAVQHQGMAAQQQQLMLAQQQALLQQQQQQQRAPQGPSLVERMLQQQQQQQQQQPPQQ</sequence>
<keyword evidence="2 4" id="KW-0863">Zinc-finger</keyword>
<protein>
    <recommendedName>
        <fullName evidence="6">PHD-type domain-containing protein</fullName>
    </recommendedName>
</protein>
<dbReference type="KEGG" id="cvr:CHLNCDRAFT_134366"/>
<organism evidence="8">
    <name type="scientific">Chlorella variabilis</name>
    <name type="common">Green alga</name>
    <dbReference type="NCBI Taxonomy" id="554065"/>
    <lineage>
        <taxon>Eukaryota</taxon>
        <taxon>Viridiplantae</taxon>
        <taxon>Chlorophyta</taxon>
        <taxon>core chlorophytes</taxon>
        <taxon>Trebouxiophyceae</taxon>
        <taxon>Chlorellales</taxon>
        <taxon>Chlorellaceae</taxon>
        <taxon>Chlorella clade</taxon>
        <taxon>Chlorella</taxon>
    </lineage>
</organism>
<feature type="domain" description="PHD-type" evidence="6">
    <location>
        <begin position="119"/>
        <end position="164"/>
    </location>
</feature>
<feature type="region of interest" description="Disordered" evidence="5">
    <location>
        <begin position="222"/>
        <end position="255"/>
    </location>
</feature>
<keyword evidence="8" id="KW-1185">Reference proteome</keyword>
<dbReference type="SMART" id="SM00249">
    <property type="entry name" value="PHD"/>
    <property type="match status" value="1"/>
</dbReference>
<evidence type="ECO:0000313" key="8">
    <source>
        <dbReference type="Proteomes" id="UP000008141"/>
    </source>
</evidence>
<feature type="region of interest" description="Disordered" evidence="5">
    <location>
        <begin position="659"/>
        <end position="737"/>
    </location>
</feature>
<dbReference type="InterPro" id="IPR011011">
    <property type="entry name" value="Znf_FYVE_PHD"/>
</dbReference>
<dbReference type="OrthoDB" id="429143at2759"/>
<evidence type="ECO:0000256" key="2">
    <source>
        <dbReference type="ARBA" id="ARBA00022771"/>
    </source>
</evidence>
<dbReference type="GO" id="GO:0006357">
    <property type="term" value="P:regulation of transcription by RNA polymerase II"/>
    <property type="evidence" value="ECO:0007669"/>
    <property type="project" value="TreeGrafter"/>
</dbReference>
<gene>
    <name evidence="7" type="ORF">CHLNCDRAFT_134366</name>
</gene>